<evidence type="ECO:0000313" key="3">
    <source>
        <dbReference type="EMBL" id="CDR29205.1"/>
    </source>
</evidence>
<dbReference type="Gene3D" id="3.40.50.1820">
    <property type="entry name" value="alpha/beta hydrolase"/>
    <property type="match status" value="1"/>
</dbReference>
<dbReference type="EC" id="3.1.1.-" evidence="3"/>
<accession>A0A077UKZ2</accession>
<dbReference type="RefSeq" id="WP_047532045.1">
    <property type="nucleotide sequence ID" value="NZ_CCEH01000029.1"/>
</dbReference>
<dbReference type="InterPro" id="IPR013094">
    <property type="entry name" value="AB_hydrolase_3"/>
</dbReference>
<dbReference type="PANTHER" id="PTHR48081:SF8">
    <property type="entry name" value="ALPHA_BETA HYDROLASE FOLD-3 DOMAIN-CONTAINING PROTEIN-RELATED"/>
    <property type="match status" value="1"/>
</dbReference>
<name>A0A077UKZ2_9STAP</name>
<dbReference type="AlphaFoldDB" id="A0A077UKZ2"/>
<gene>
    <name evidence="3" type="primary">mlhB_2</name>
    <name evidence="3" type="ORF">ERS140147_02410</name>
</gene>
<proteinExistence type="predicted"/>
<reference evidence="3 4" key="1">
    <citation type="submission" date="2014-05" db="EMBL/GenBank/DDBJ databases">
        <authorList>
            <person name="Aslett A.Martin."/>
            <person name="De Silva Nishadi"/>
        </authorList>
    </citation>
    <scope>NUCLEOTIDE SEQUENCE [LARGE SCALE GENOMIC DNA]</scope>
</reference>
<dbReference type="EMBL" id="CCEH01000029">
    <property type="protein sequence ID" value="CDR29205.1"/>
    <property type="molecule type" value="Genomic_DNA"/>
</dbReference>
<protein>
    <submittedName>
        <fullName evidence="3">Esterase/lipase</fullName>
        <ecNumber evidence="3">3.1.1.-</ecNumber>
        <ecNumber evidence="3">3.1.1.83</ecNumber>
    </submittedName>
</protein>
<keyword evidence="1 3" id="KW-0378">Hydrolase</keyword>
<dbReference type="GO" id="GO:0016787">
    <property type="term" value="F:hydrolase activity"/>
    <property type="evidence" value="ECO:0007669"/>
    <property type="project" value="UniProtKB-KW"/>
</dbReference>
<dbReference type="Proteomes" id="UP000044616">
    <property type="component" value="Unassembled WGS sequence"/>
</dbReference>
<dbReference type="InterPro" id="IPR029058">
    <property type="entry name" value="AB_hydrolase_fold"/>
</dbReference>
<dbReference type="EC" id="3.1.1.83" evidence="3"/>
<dbReference type="PANTHER" id="PTHR48081">
    <property type="entry name" value="AB HYDROLASE SUPERFAMILY PROTEIN C4A8.06C"/>
    <property type="match status" value="1"/>
</dbReference>
<evidence type="ECO:0000313" key="4">
    <source>
        <dbReference type="Proteomes" id="UP000044616"/>
    </source>
</evidence>
<evidence type="ECO:0000259" key="2">
    <source>
        <dbReference type="Pfam" id="PF07859"/>
    </source>
</evidence>
<organism evidence="3 4">
    <name type="scientific">Staphylococcus schweitzeri</name>
    <dbReference type="NCBI Taxonomy" id="1654388"/>
    <lineage>
        <taxon>Bacteria</taxon>
        <taxon>Bacillati</taxon>
        <taxon>Bacillota</taxon>
        <taxon>Bacilli</taxon>
        <taxon>Bacillales</taxon>
        <taxon>Staphylococcaceae</taxon>
        <taxon>Staphylococcus</taxon>
    </lineage>
</organism>
<sequence length="322" mass="36874">MRKKWSTLAFGFLVAAYAHIRIKEKRSVKSYILEQGIRLSRAKRRFMYKEEAMKALEKMAPQTAGEYEGTNYQFKMPVKVDKHFGSTVYTVNDKQDKHQRVVLYAHGGAWFQDPLKIHFEFIDELAETLNAKVIMPVYPKIPHQDYQATYVLFEKLYHDLLNEVADSKQIVVMGDSAGGQIALSFAQLLKEKHIVQPGHIVLISPVLDATMQHPEIPEYLKKDPMVGVDGSVFLAEQWAGDTPLEDYKVSPINGDLDGLGRITLTVGTKEVLYPDALNLSQLLSAKGIEHDFIPGYYQFHIYPVFPIPERRRFLYQIKNIIN</sequence>
<evidence type="ECO:0000256" key="1">
    <source>
        <dbReference type="ARBA" id="ARBA00022801"/>
    </source>
</evidence>
<dbReference type="SUPFAM" id="SSF53474">
    <property type="entry name" value="alpha/beta-Hydrolases"/>
    <property type="match status" value="1"/>
</dbReference>
<dbReference type="InterPro" id="IPR050300">
    <property type="entry name" value="GDXG_lipolytic_enzyme"/>
</dbReference>
<feature type="domain" description="Alpha/beta hydrolase fold-3" evidence="2">
    <location>
        <begin position="102"/>
        <end position="300"/>
    </location>
</feature>
<dbReference type="Pfam" id="PF07859">
    <property type="entry name" value="Abhydrolase_3"/>
    <property type="match status" value="1"/>
</dbReference>